<dbReference type="SMART" id="SM00833">
    <property type="entry name" value="CobW_C"/>
    <property type="match status" value="1"/>
</dbReference>
<dbReference type="PANTHER" id="PTHR43603:SF1">
    <property type="entry name" value="ZINC-REGULATED GTPASE METALLOPROTEIN ACTIVATOR 1"/>
    <property type="match status" value="1"/>
</dbReference>
<geneLocation type="plasmid" evidence="2">
    <name>pNSL1</name>
</geneLocation>
<gene>
    <name evidence="2" type="ORF">LRS1606.277</name>
</gene>
<name>A0A097SQA8_9NOCA</name>
<dbReference type="AlphaFoldDB" id="A0A097SQA8"/>
<proteinExistence type="predicted"/>
<keyword evidence="2" id="KW-0614">Plasmid</keyword>
<accession>A0A097SQA8</accession>
<reference evidence="2" key="1">
    <citation type="submission" date="2014-03" db="EMBL/GenBank/DDBJ databases">
        <authorList>
            <person name="Zhang G."/>
            <person name="Zhu L."/>
            <person name="Fang P."/>
        </authorList>
    </citation>
    <scope>NUCLEOTIDE SEQUENCE</scope>
    <source>
        <strain evidence="2">NS1</strain>
        <plasmid evidence="2">pNSL1</plasmid>
    </source>
</reference>
<evidence type="ECO:0000259" key="1">
    <source>
        <dbReference type="SMART" id="SM00833"/>
    </source>
</evidence>
<dbReference type="EMBL" id="KJ605395">
    <property type="protein sequence ID" value="AIU93711.1"/>
    <property type="molecule type" value="Genomic_DNA"/>
</dbReference>
<organism evidence="2">
    <name type="scientific">Rhodococcus sp. NS1</name>
    <dbReference type="NCBI Taxonomy" id="402236"/>
    <lineage>
        <taxon>Bacteria</taxon>
        <taxon>Bacillati</taxon>
        <taxon>Actinomycetota</taxon>
        <taxon>Actinomycetes</taxon>
        <taxon>Mycobacteriales</taxon>
        <taxon>Nocardiaceae</taxon>
        <taxon>Rhodococcus</taxon>
    </lineage>
</organism>
<feature type="domain" description="CobW C-terminal" evidence="1">
    <location>
        <begin position="220"/>
        <end position="319"/>
    </location>
</feature>
<dbReference type="PANTHER" id="PTHR43603">
    <property type="entry name" value="COBW DOMAIN-CONTAINING PROTEIN DDB_G0274527"/>
    <property type="match status" value="1"/>
</dbReference>
<dbReference type="InterPro" id="IPR051927">
    <property type="entry name" value="Zn_Chap_cDPG_Synth"/>
</dbReference>
<dbReference type="Pfam" id="PF07683">
    <property type="entry name" value="CobW_C"/>
    <property type="match status" value="1"/>
</dbReference>
<sequence>MIVVIVDHYIRQTPGGAMYRTEPLKVHLFFTQQTATDAFDRALSAGTTRELVDFEDLLSSLFSGPPPMGSDILARCGHDADAQRVIAEFLSARGRFDEAPALAAVVTTVDATTLACLLFGGSVDDIPDGVTSAMATASQIEHASTVVLTGWNEMEQSDLFLLVAALGHLNPSATFVLLGPGGSLGTRASCLDIAEASLNRPGWLHVLSGTFTPRLPHPRLNAFRYENCRPFHPGRLAELLSFGLGDELPGRLIRSAGFCQLASRPRTAFLWDQCGTEFGFAAPAIEAYSSEPVAFGQDLAIFGLDLDVAQTVAALDECVLDDTEFLLGPDGWKTLPDPFPR</sequence>
<protein>
    <recommendedName>
        <fullName evidence="1">CobW C-terminal domain-containing protein</fullName>
    </recommendedName>
</protein>
<evidence type="ECO:0000313" key="2">
    <source>
        <dbReference type="EMBL" id="AIU93711.1"/>
    </source>
</evidence>
<dbReference type="InterPro" id="IPR011629">
    <property type="entry name" value="CobW-like_C"/>
</dbReference>